<dbReference type="EMBL" id="KI913962">
    <property type="protein sequence ID" value="ETW01744.1"/>
    <property type="molecule type" value="Genomic_DNA"/>
</dbReference>
<feature type="coiled-coil region" evidence="1">
    <location>
        <begin position="480"/>
        <end position="551"/>
    </location>
</feature>
<keyword evidence="1" id="KW-0175">Coiled coil</keyword>
<evidence type="ECO:0000313" key="3">
    <source>
        <dbReference type="EMBL" id="ETW01744.1"/>
    </source>
</evidence>
<dbReference type="PANTHER" id="PTHR24110">
    <property type="entry name" value="CENTROSOMAL PROTEIN OF 78 KDA"/>
    <property type="match status" value="1"/>
</dbReference>
<feature type="compositionally biased region" description="Polar residues" evidence="2">
    <location>
        <begin position="387"/>
        <end position="397"/>
    </location>
</feature>
<evidence type="ECO:0000256" key="2">
    <source>
        <dbReference type="SAM" id="MobiDB-lite"/>
    </source>
</evidence>
<gene>
    <name evidence="3" type="ORF">H310_06349</name>
</gene>
<dbReference type="OrthoDB" id="78308at2759"/>
<dbReference type="AlphaFoldDB" id="A0A024U644"/>
<reference evidence="3" key="1">
    <citation type="submission" date="2013-12" db="EMBL/GenBank/DDBJ databases">
        <title>The Genome Sequence of Aphanomyces invadans NJM9701.</title>
        <authorList>
            <consortium name="The Broad Institute Genomics Platform"/>
            <person name="Russ C."/>
            <person name="Tyler B."/>
            <person name="van West P."/>
            <person name="Dieguez-Uribeondo J."/>
            <person name="Young S.K."/>
            <person name="Zeng Q."/>
            <person name="Gargeya S."/>
            <person name="Fitzgerald M."/>
            <person name="Abouelleil A."/>
            <person name="Alvarado L."/>
            <person name="Chapman S.B."/>
            <person name="Gainer-Dewar J."/>
            <person name="Goldberg J."/>
            <person name="Griggs A."/>
            <person name="Gujja S."/>
            <person name="Hansen M."/>
            <person name="Howarth C."/>
            <person name="Imamovic A."/>
            <person name="Ireland A."/>
            <person name="Larimer J."/>
            <person name="McCowan C."/>
            <person name="Murphy C."/>
            <person name="Pearson M."/>
            <person name="Poon T.W."/>
            <person name="Priest M."/>
            <person name="Roberts A."/>
            <person name="Saif S."/>
            <person name="Shea T."/>
            <person name="Sykes S."/>
            <person name="Wortman J."/>
            <person name="Nusbaum C."/>
            <person name="Birren B."/>
        </authorList>
    </citation>
    <scope>NUCLEOTIDE SEQUENCE [LARGE SCALE GENOMIC DNA]</scope>
    <source>
        <strain evidence="3">NJM9701</strain>
    </source>
</reference>
<feature type="region of interest" description="Disordered" evidence="2">
    <location>
        <begin position="373"/>
        <end position="444"/>
    </location>
</feature>
<proteinExistence type="predicted"/>
<protein>
    <submittedName>
        <fullName evidence="3">Uncharacterized protein</fullName>
    </submittedName>
</protein>
<dbReference type="VEuPathDB" id="FungiDB:H310_06349"/>
<organism evidence="3">
    <name type="scientific">Aphanomyces invadans</name>
    <dbReference type="NCBI Taxonomy" id="157072"/>
    <lineage>
        <taxon>Eukaryota</taxon>
        <taxon>Sar</taxon>
        <taxon>Stramenopiles</taxon>
        <taxon>Oomycota</taxon>
        <taxon>Saprolegniomycetes</taxon>
        <taxon>Saprolegniales</taxon>
        <taxon>Verrucalvaceae</taxon>
        <taxon>Aphanomyces</taxon>
    </lineage>
</organism>
<dbReference type="GeneID" id="20083399"/>
<dbReference type="InterPro" id="IPR032675">
    <property type="entry name" value="LRR_dom_sf"/>
</dbReference>
<dbReference type="eggNOG" id="KOG4308">
    <property type="taxonomic scope" value="Eukaryota"/>
</dbReference>
<dbReference type="STRING" id="157072.A0A024U644"/>
<dbReference type="RefSeq" id="XP_008869592.1">
    <property type="nucleotide sequence ID" value="XM_008871370.1"/>
</dbReference>
<dbReference type="SUPFAM" id="SSF52047">
    <property type="entry name" value="RNI-like"/>
    <property type="match status" value="1"/>
</dbReference>
<evidence type="ECO:0000256" key="1">
    <source>
        <dbReference type="SAM" id="Coils"/>
    </source>
</evidence>
<dbReference type="PANTHER" id="PTHR24110:SF3">
    <property type="entry name" value="CENTROSOMAL PROTEIN OF 78 KDA"/>
    <property type="match status" value="1"/>
</dbReference>
<accession>A0A024U644</accession>
<feature type="compositionally biased region" description="Basic and acidic residues" evidence="2">
    <location>
        <begin position="435"/>
        <end position="444"/>
    </location>
</feature>
<sequence length="587" mass="64519">MGGRPPCVPLASSYVSFCAKKHADPIADVDQVFENQSLALHVDNMDPEEVRIMFDFLSKCTTIEHAHVDVGKVPTKRAFRQKLIRLGLDEPYAMLPQGYLKIMRSISVMASKATELVSLHLAGIQIPLEVASDLASGLHACRALQSISFEGSNLGDNGLDILEEQLANRPSLCHLGLAHCKLTDTSARPLARIIRAQAARRDEVYWSTTLRGQTVPNRGEGCFLLNLESNAFGDAATDILCHSLYNDNWLYGLNLNGNTVGPRGVLNFADILQTNTTLTVLLLQSNSNTDDRVASFINTLLRDRQKATTSMNHPMEHMLLKAVLKSWGCRRRTAEDDLLAKLLNKRKKTSVVSKVDHRGPNLVRRARPTAPFVSTSVSTKLRRPPLATSSARTTLHSVKSKSAGRPQKAVAKSKPTGGGAIPSLENRGNVSDPSLRQKVDAAARPVEDTTALDMLVDQRVFRSNQEPTSNPAKRQDEQLLVKLMERISTLESAQEKAQEHIDRVEAENVALKQRLLAEPKGAQPTAEAEMIQALESAIVQLTAQVHTLEKTRKASPKAKRIVATEPLTDAMLDDLSVQLKRSFGLDE</sequence>
<name>A0A024U644_9STRA</name>
<dbReference type="Gene3D" id="3.80.10.10">
    <property type="entry name" value="Ribonuclease Inhibitor"/>
    <property type="match status" value="2"/>
</dbReference>